<feature type="region of interest" description="Disordered" evidence="1">
    <location>
        <begin position="65"/>
        <end position="104"/>
    </location>
</feature>
<evidence type="ECO:0000313" key="3">
    <source>
        <dbReference type="Proteomes" id="UP000504604"/>
    </source>
</evidence>
<feature type="compositionally biased region" description="Pro residues" evidence="1">
    <location>
        <begin position="70"/>
        <end position="85"/>
    </location>
</feature>
<keyword evidence="2" id="KW-1133">Transmembrane helix</keyword>
<organism evidence="3 4">
    <name type="scientific">Sesamum indicum</name>
    <name type="common">Oriental sesame</name>
    <name type="synonym">Sesamum orientale</name>
    <dbReference type="NCBI Taxonomy" id="4182"/>
    <lineage>
        <taxon>Eukaryota</taxon>
        <taxon>Viridiplantae</taxon>
        <taxon>Streptophyta</taxon>
        <taxon>Embryophyta</taxon>
        <taxon>Tracheophyta</taxon>
        <taxon>Spermatophyta</taxon>
        <taxon>Magnoliopsida</taxon>
        <taxon>eudicotyledons</taxon>
        <taxon>Gunneridae</taxon>
        <taxon>Pentapetalae</taxon>
        <taxon>asterids</taxon>
        <taxon>lamiids</taxon>
        <taxon>Lamiales</taxon>
        <taxon>Pedaliaceae</taxon>
        <taxon>Sesamum</taxon>
    </lineage>
</organism>
<dbReference type="Gramene" id="SIN_1010122.t">
    <property type="protein sequence ID" value="SIN_1010122.t"/>
    <property type="gene ID" value="SIN_1010122"/>
</dbReference>
<dbReference type="Proteomes" id="UP000504604">
    <property type="component" value="Linkage group LG10"/>
</dbReference>
<keyword evidence="2" id="KW-0472">Membrane</keyword>
<gene>
    <name evidence="4" type="primary">LOC105171435</name>
</gene>
<dbReference type="OrthoDB" id="1436591at2759"/>
<accession>A0A6I9U2Q1</accession>
<evidence type="ECO:0000256" key="1">
    <source>
        <dbReference type="SAM" id="MobiDB-lite"/>
    </source>
</evidence>
<dbReference type="AlphaFoldDB" id="A0A6I9U2Q1"/>
<keyword evidence="2" id="KW-0812">Transmembrane</keyword>
<dbReference type="GeneID" id="105171435"/>
<keyword evidence="3" id="KW-1185">Reference proteome</keyword>
<reference evidence="4" key="1">
    <citation type="submission" date="2025-08" db="UniProtKB">
        <authorList>
            <consortium name="RefSeq"/>
        </authorList>
    </citation>
    <scope>IDENTIFICATION</scope>
</reference>
<name>A0A6I9U2Q1_SESIN</name>
<evidence type="ECO:0000256" key="2">
    <source>
        <dbReference type="SAM" id="Phobius"/>
    </source>
</evidence>
<dbReference type="RefSeq" id="XP_011090853.1">
    <property type="nucleotide sequence ID" value="XM_011092551.2"/>
</dbReference>
<sequence length="104" mass="11121">MRAVNQASGPSGLDWDGASRRPLGLVHAFFYHFCSAISSCFYVFCCCWLLEDCLVGRRSFPSPAFGFGSPEPPPPPPPHIGPPPHGLLGSSYGPPGYPGDRGPF</sequence>
<dbReference type="InParanoid" id="A0A6I9U2Q1"/>
<protein>
    <submittedName>
        <fullName evidence="4">Espin-like</fullName>
    </submittedName>
</protein>
<evidence type="ECO:0000313" key="4">
    <source>
        <dbReference type="RefSeq" id="XP_011090853.1"/>
    </source>
</evidence>
<dbReference type="KEGG" id="sind:105171435"/>
<feature type="transmembrane region" description="Helical" evidence="2">
    <location>
        <begin position="29"/>
        <end position="50"/>
    </location>
</feature>
<proteinExistence type="predicted"/>
<feature type="compositionally biased region" description="Low complexity" evidence="1">
    <location>
        <begin position="86"/>
        <end position="104"/>
    </location>
</feature>